<comment type="caution">
    <text evidence="6">The sequence shown here is derived from an EMBL/GenBank/DDBJ whole genome shotgun (WGS) entry which is preliminary data.</text>
</comment>
<dbReference type="NCBIfam" id="TIGR02603">
    <property type="entry name" value="CxxCH_TIGR02603"/>
    <property type="match status" value="1"/>
</dbReference>
<proteinExistence type="predicted"/>
<evidence type="ECO:0000256" key="3">
    <source>
        <dbReference type="ARBA" id="ARBA00023004"/>
    </source>
</evidence>
<keyword evidence="1 4" id="KW-0349">Heme</keyword>
<sequence length="1402" mass="153026">MSSIYIHLGCLFGFFFAAATAWSVESHTRWQAGFSRIDVTPVEPVRTTGYSDRDRPSEGVDTPLNVRAMALRHGDEAIHVLVTVDSIGISGVQTQRLASDIETAHGIKRNRLVISSTHTHAAPDLVTGLDNIFMTPLSDDESAARQRYSEQLDAAILRAVDEAIDDLAPAGLSHGQGAIGFAVNRRVIQDGRWVQFGVQADGPVDQSVSTIRVSDADGKIRGVLFNYACHCTTLPGNYFRINADWAGYAATQLEKSHPDCVAMCTIGCGADANPEPRGKPDMAAMHGLALAGEVNRVIKEDMRPIDEPIEANFGFAGLSFDSPTTDELAARAANDGIQYQRNAKHLQETLKEHGRLPATYPVPIQSWRFGDDLTMIFLGGEVVVDYALRLKKELDDPSLWVSAYCNDVLGYIASERMRGEGGYEFDRSAVFYNLPGPWATGSEDLLIHRVHEILESAVKPSPLTPDDALNSIRVPDGFAVQLVASEPLVRDPINIAFGLDGRLWVVEMGDYPGTNDNAVPRGKIKFLSDTDGDGVFDAATTFLDGIEFATAVHPWKDGLIVCAAPDIFFARDTDGDGVADERTTWYTGFPLANPQHRVNGFTYGLEHALHCASGDNLGDLKAVRTGETVNASGRDVRIWPTTGKIDLISGRTQYIRSRNDWGECFGNDNSRPMYHYPIEDRYLRRNPAAAISSSQQQLFNPPSAPPVFPISKTADRFNDLFAANRFTSACSSVVFRSNGLGESLAGAALVCEPVHNLTHRSKLVSDRSSYRAERDASELQSEFIASTDPWFRPVRAIEGTDGMLWVVDMYRQVIEHPEWIPESWQKQVDLRAGAEQGRIYRVVPKGTSPKIELPNIAATPAITVAAMLDSDSGAVRDLVQQHLLCHPEADAKATQWLLESYLTRGKTPQTRLHALWCLAERDELTPMLLKIALADRHFGVVRSAILLSESRLDEHPDLLTALAKLADHDDARVKLQLALTLGETSDSEAGVILAELVDDATTDEWLARALITSATPHVDVLLQKSLARIRDGSSDATSTETIRLISQLIQTASQHGSGEAIHRVTESLDAATEESEWAIPLATALMDRRNKSSSDGKWSETLVRVYRQAAETVASDNASDTRRCQAIGLLGRGLADDDLDSQTMVDLISPRVPLAVQLAAVARLGQIGHAAGGEALIATWPTMSQSVRAATIQQMLTNGEWTTKLLAAMERGEISSQELSPAAKQTLQTIGSPSSKALARRLLGDVGATDRQAIVVDYLSKLNDDDADVTRGAEAFKRMCAACHVADDQGRMAGPNLVNLTDRSPRALVEAILDPNRAVDPQYRSYTVLLEDGRVLSGVVAEEAGESLTLVHADGKRTTISRRDIDQMRSTGLSLMPQGFESELPPPLMSDVLKYVREAMVR</sequence>
<keyword evidence="7" id="KW-1185">Reference proteome</keyword>
<evidence type="ECO:0000256" key="2">
    <source>
        <dbReference type="ARBA" id="ARBA00022723"/>
    </source>
</evidence>
<dbReference type="RefSeq" id="WP_186775286.1">
    <property type="nucleotide sequence ID" value="NZ_SJPW01000001.1"/>
</dbReference>
<dbReference type="SUPFAM" id="SSF48371">
    <property type="entry name" value="ARM repeat"/>
    <property type="match status" value="1"/>
</dbReference>
<dbReference type="GO" id="GO:0020037">
    <property type="term" value="F:heme binding"/>
    <property type="evidence" value="ECO:0007669"/>
    <property type="project" value="InterPro"/>
</dbReference>
<dbReference type="GO" id="GO:0009055">
    <property type="term" value="F:electron transfer activity"/>
    <property type="evidence" value="ECO:0007669"/>
    <property type="project" value="InterPro"/>
</dbReference>
<evidence type="ECO:0000259" key="5">
    <source>
        <dbReference type="PROSITE" id="PS51007"/>
    </source>
</evidence>
<dbReference type="Gene3D" id="1.10.760.10">
    <property type="entry name" value="Cytochrome c-like domain"/>
    <property type="match status" value="1"/>
</dbReference>
<name>A0A5C6FK88_9BACT</name>
<dbReference type="Gene3D" id="1.25.10.10">
    <property type="entry name" value="Leucine-rich Repeat Variant"/>
    <property type="match status" value="1"/>
</dbReference>
<dbReference type="InterPro" id="IPR036909">
    <property type="entry name" value="Cyt_c-like_dom_sf"/>
</dbReference>
<dbReference type="SUPFAM" id="SSF46626">
    <property type="entry name" value="Cytochrome c"/>
    <property type="match status" value="1"/>
</dbReference>
<dbReference type="InterPro" id="IPR031329">
    <property type="entry name" value="NEUT/ALK_ceramidase_N"/>
</dbReference>
<dbReference type="EMBL" id="SJPW01000001">
    <property type="protein sequence ID" value="TWU60184.1"/>
    <property type="molecule type" value="Genomic_DNA"/>
</dbReference>
<dbReference type="Proteomes" id="UP000318288">
    <property type="component" value="Unassembled WGS sequence"/>
</dbReference>
<dbReference type="PANTHER" id="PTHR33546">
    <property type="entry name" value="LARGE, MULTIFUNCTIONAL SECRETED PROTEIN-RELATED"/>
    <property type="match status" value="1"/>
</dbReference>
<dbReference type="InterPro" id="IPR013428">
    <property type="entry name" value="Membrane-bound_put_N"/>
</dbReference>
<organism evidence="6 7">
    <name type="scientific">Rubripirellula tenax</name>
    <dbReference type="NCBI Taxonomy" id="2528015"/>
    <lineage>
        <taxon>Bacteria</taxon>
        <taxon>Pseudomonadati</taxon>
        <taxon>Planctomycetota</taxon>
        <taxon>Planctomycetia</taxon>
        <taxon>Pirellulales</taxon>
        <taxon>Pirellulaceae</taxon>
        <taxon>Rubripirellula</taxon>
    </lineage>
</organism>
<keyword evidence="3 4" id="KW-0408">Iron</keyword>
<gene>
    <name evidence="6" type="ORF">Poly51_04590</name>
</gene>
<evidence type="ECO:0000256" key="4">
    <source>
        <dbReference type="PROSITE-ProRule" id="PRU00433"/>
    </source>
</evidence>
<evidence type="ECO:0000313" key="7">
    <source>
        <dbReference type="Proteomes" id="UP000318288"/>
    </source>
</evidence>
<dbReference type="InterPro" id="IPR009056">
    <property type="entry name" value="Cyt_c-like_dom"/>
</dbReference>
<dbReference type="PROSITE" id="PS51007">
    <property type="entry name" value="CYTC"/>
    <property type="match status" value="1"/>
</dbReference>
<dbReference type="PANTHER" id="PTHR33546:SF1">
    <property type="entry name" value="LARGE, MULTIFUNCTIONAL SECRETED PROTEIN"/>
    <property type="match status" value="1"/>
</dbReference>
<dbReference type="InterPro" id="IPR016024">
    <property type="entry name" value="ARM-type_fold"/>
</dbReference>
<protein>
    <submittedName>
        <fullName evidence="6">Neutral/alkaline non-lysosomal ceramidase</fullName>
    </submittedName>
</protein>
<dbReference type="SUPFAM" id="SSF50952">
    <property type="entry name" value="Soluble quinoprotein glucose dehydrogenase"/>
    <property type="match status" value="1"/>
</dbReference>
<dbReference type="Pfam" id="PF00034">
    <property type="entry name" value="Cytochrom_C"/>
    <property type="match status" value="1"/>
</dbReference>
<dbReference type="InterPro" id="IPR011989">
    <property type="entry name" value="ARM-like"/>
</dbReference>
<reference evidence="6 7" key="1">
    <citation type="submission" date="2019-02" db="EMBL/GenBank/DDBJ databases">
        <title>Deep-cultivation of Planctomycetes and their phenomic and genomic characterization uncovers novel biology.</title>
        <authorList>
            <person name="Wiegand S."/>
            <person name="Jogler M."/>
            <person name="Boedeker C."/>
            <person name="Pinto D."/>
            <person name="Vollmers J."/>
            <person name="Rivas-Marin E."/>
            <person name="Kohn T."/>
            <person name="Peeters S.H."/>
            <person name="Heuer A."/>
            <person name="Rast P."/>
            <person name="Oberbeckmann S."/>
            <person name="Bunk B."/>
            <person name="Jeske O."/>
            <person name="Meyerdierks A."/>
            <person name="Storesund J.E."/>
            <person name="Kallscheuer N."/>
            <person name="Luecker S."/>
            <person name="Lage O.M."/>
            <person name="Pohl T."/>
            <person name="Merkel B.J."/>
            <person name="Hornburger P."/>
            <person name="Mueller R.-W."/>
            <person name="Bruemmer F."/>
            <person name="Labrenz M."/>
            <person name="Spormann A.M."/>
            <person name="Op Den Camp H."/>
            <person name="Overmann J."/>
            <person name="Amann R."/>
            <person name="Jetten M.S.M."/>
            <person name="Mascher T."/>
            <person name="Medema M.H."/>
            <person name="Devos D.P."/>
            <person name="Kaster A.-K."/>
            <person name="Ovreas L."/>
            <person name="Rohde M."/>
            <person name="Galperin M.Y."/>
            <person name="Jogler C."/>
        </authorList>
    </citation>
    <scope>NUCLEOTIDE SEQUENCE [LARGE SCALE GENOMIC DNA]</scope>
    <source>
        <strain evidence="6 7">Poly51</strain>
    </source>
</reference>
<accession>A0A5C6FK88</accession>
<dbReference type="Pfam" id="PF23500">
    <property type="entry name" value="DUF7133"/>
    <property type="match status" value="1"/>
</dbReference>
<dbReference type="InterPro" id="IPR013427">
    <property type="entry name" value="Haem-bd_dom_put"/>
</dbReference>
<dbReference type="InterPro" id="IPR011041">
    <property type="entry name" value="Quinoprot_gluc/sorb_DH_b-prop"/>
</dbReference>
<dbReference type="GO" id="GO:0046872">
    <property type="term" value="F:metal ion binding"/>
    <property type="evidence" value="ECO:0007669"/>
    <property type="project" value="UniProtKB-KW"/>
</dbReference>
<keyword evidence="2 4" id="KW-0479">Metal-binding</keyword>
<feature type="domain" description="Cytochrome c" evidence="5">
    <location>
        <begin position="1267"/>
        <end position="1400"/>
    </location>
</feature>
<dbReference type="InterPro" id="IPR055557">
    <property type="entry name" value="DUF7133"/>
</dbReference>
<dbReference type="NCBIfam" id="TIGR02604">
    <property type="entry name" value="Piru_Ver_Nterm"/>
    <property type="match status" value="1"/>
</dbReference>
<evidence type="ECO:0000313" key="6">
    <source>
        <dbReference type="EMBL" id="TWU60184.1"/>
    </source>
</evidence>
<evidence type="ECO:0000256" key="1">
    <source>
        <dbReference type="ARBA" id="ARBA00022617"/>
    </source>
</evidence>
<dbReference type="Pfam" id="PF04734">
    <property type="entry name" value="Ceramidase_alk"/>
    <property type="match status" value="1"/>
</dbReference>